<dbReference type="Proteomes" id="UP001152888">
    <property type="component" value="Unassembled WGS sequence"/>
</dbReference>
<sequence length="146" mass="16571">MDNLVQQTLEQHAIRRRQREEERKRKADENPDAVQVEEDLSVSLESEAAQRNASSVEINSPATSRCSAYEHELPAIMHEISQQSFHLQRATDPLSQQSFHQLSAPPRSQYSGSVCVPLDRLLGAGQHNLNALKMYRLVEKTDKSHI</sequence>
<protein>
    <submittedName>
        <fullName evidence="2">Uncharacterized protein</fullName>
    </submittedName>
</protein>
<evidence type="ECO:0000313" key="2">
    <source>
        <dbReference type="EMBL" id="CAH1997035.1"/>
    </source>
</evidence>
<accession>A0A9P0LK15</accession>
<keyword evidence="3" id="KW-1185">Reference proteome</keyword>
<feature type="compositionally biased region" description="Polar residues" evidence="1">
    <location>
        <begin position="1"/>
        <end position="10"/>
    </location>
</feature>
<evidence type="ECO:0000313" key="3">
    <source>
        <dbReference type="Proteomes" id="UP001152888"/>
    </source>
</evidence>
<dbReference type="AlphaFoldDB" id="A0A9P0LK15"/>
<name>A0A9P0LK15_ACAOB</name>
<dbReference type="OrthoDB" id="6805881at2759"/>
<feature type="region of interest" description="Disordered" evidence="1">
    <location>
        <begin position="1"/>
        <end position="64"/>
    </location>
</feature>
<dbReference type="EMBL" id="CAKOFQ010007275">
    <property type="protein sequence ID" value="CAH1997035.1"/>
    <property type="molecule type" value="Genomic_DNA"/>
</dbReference>
<feature type="compositionally biased region" description="Basic and acidic residues" evidence="1">
    <location>
        <begin position="18"/>
        <end position="29"/>
    </location>
</feature>
<evidence type="ECO:0000256" key="1">
    <source>
        <dbReference type="SAM" id="MobiDB-lite"/>
    </source>
</evidence>
<organism evidence="2 3">
    <name type="scientific">Acanthoscelides obtectus</name>
    <name type="common">Bean weevil</name>
    <name type="synonym">Bruchus obtectus</name>
    <dbReference type="NCBI Taxonomy" id="200917"/>
    <lineage>
        <taxon>Eukaryota</taxon>
        <taxon>Metazoa</taxon>
        <taxon>Ecdysozoa</taxon>
        <taxon>Arthropoda</taxon>
        <taxon>Hexapoda</taxon>
        <taxon>Insecta</taxon>
        <taxon>Pterygota</taxon>
        <taxon>Neoptera</taxon>
        <taxon>Endopterygota</taxon>
        <taxon>Coleoptera</taxon>
        <taxon>Polyphaga</taxon>
        <taxon>Cucujiformia</taxon>
        <taxon>Chrysomeloidea</taxon>
        <taxon>Chrysomelidae</taxon>
        <taxon>Bruchinae</taxon>
        <taxon>Bruchini</taxon>
        <taxon>Acanthoscelides</taxon>
    </lineage>
</organism>
<gene>
    <name evidence="2" type="ORF">ACAOBT_LOCUS23494</name>
</gene>
<proteinExistence type="predicted"/>
<comment type="caution">
    <text evidence="2">The sequence shown here is derived from an EMBL/GenBank/DDBJ whole genome shotgun (WGS) entry which is preliminary data.</text>
</comment>
<feature type="compositionally biased region" description="Polar residues" evidence="1">
    <location>
        <begin position="49"/>
        <end position="64"/>
    </location>
</feature>
<reference evidence="2" key="1">
    <citation type="submission" date="2022-03" db="EMBL/GenBank/DDBJ databases">
        <authorList>
            <person name="Sayadi A."/>
        </authorList>
    </citation>
    <scope>NUCLEOTIDE SEQUENCE</scope>
</reference>